<feature type="region of interest" description="Disordered" evidence="1">
    <location>
        <begin position="96"/>
        <end position="121"/>
    </location>
</feature>
<evidence type="ECO:0000313" key="2">
    <source>
        <dbReference type="EMBL" id="KAK8052225.1"/>
    </source>
</evidence>
<organism evidence="2 3">
    <name type="scientific">Apiospora rasikravindrae</name>
    <dbReference type="NCBI Taxonomy" id="990691"/>
    <lineage>
        <taxon>Eukaryota</taxon>
        <taxon>Fungi</taxon>
        <taxon>Dikarya</taxon>
        <taxon>Ascomycota</taxon>
        <taxon>Pezizomycotina</taxon>
        <taxon>Sordariomycetes</taxon>
        <taxon>Xylariomycetidae</taxon>
        <taxon>Amphisphaeriales</taxon>
        <taxon>Apiosporaceae</taxon>
        <taxon>Apiospora</taxon>
    </lineage>
</organism>
<gene>
    <name evidence="2" type="ORF">PG993_003610</name>
</gene>
<evidence type="ECO:0000313" key="3">
    <source>
        <dbReference type="Proteomes" id="UP001444661"/>
    </source>
</evidence>
<comment type="caution">
    <text evidence="2">The sequence shown here is derived from an EMBL/GenBank/DDBJ whole genome shotgun (WGS) entry which is preliminary data.</text>
</comment>
<keyword evidence="3" id="KW-1185">Reference proteome</keyword>
<feature type="compositionally biased region" description="Gly residues" evidence="1">
    <location>
        <begin position="109"/>
        <end position="121"/>
    </location>
</feature>
<protein>
    <submittedName>
        <fullName evidence="2">Uncharacterized protein</fullName>
    </submittedName>
</protein>
<dbReference type="EMBL" id="JAQQWK010000002">
    <property type="protein sequence ID" value="KAK8052225.1"/>
    <property type="molecule type" value="Genomic_DNA"/>
</dbReference>
<sequence length="161" mass="17963">MDNLTTPDLDYFRNQLICPPSPSRRPHWVRHRQQLLRPRQRSPYSLRATEIAKIHTPSRLGWASAPPLDLTLLGRIAFLSLQVQLRKRIAAARQLTGQSEKKMGEPAATGGGGGGSNLLTGGGQERALSQRILLLELSSIERQELRGRGRAEMDGDYWLST</sequence>
<proteinExistence type="predicted"/>
<evidence type="ECO:0000256" key="1">
    <source>
        <dbReference type="SAM" id="MobiDB-lite"/>
    </source>
</evidence>
<name>A0ABR1U014_9PEZI</name>
<accession>A0ABR1U014</accession>
<reference evidence="2 3" key="1">
    <citation type="submission" date="2023-01" db="EMBL/GenBank/DDBJ databases">
        <title>Analysis of 21 Apiospora genomes using comparative genomics revels a genus with tremendous synthesis potential of carbohydrate active enzymes and secondary metabolites.</title>
        <authorList>
            <person name="Sorensen T."/>
        </authorList>
    </citation>
    <scope>NUCLEOTIDE SEQUENCE [LARGE SCALE GENOMIC DNA]</scope>
    <source>
        <strain evidence="2 3">CBS 33761</strain>
    </source>
</reference>
<dbReference type="Proteomes" id="UP001444661">
    <property type="component" value="Unassembled WGS sequence"/>
</dbReference>